<dbReference type="Pfam" id="PF14138">
    <property type="entry name" value="COX16"/>
    <property type="match status" value="1"/>
</dbReference>
<dbReference type="OrthoDB" id="545740at2759"/>
<dbReference type="KEGG" id="cre:CHLRE_03g165400v5"/>
<reference evidence="9 10" key="1">
    <citation type="journal article" date="2007" name="Science">
        <title>The Chlamydomonas genome reveals the evolution of key animal and plant functions.</title>
        <authorList>
            <person name="Merchant S.S."/>
            <person name="Prochnik S.E."/>
            <person name="Vallon O."/>
            <person name="Harris E.H."/>
            <person name="Karpowicz S.J."/>
            <person name="Witman G.B."/>
            <person name="Terry A."/>
            <person name="Salamov A."/>
            <person name="Fritz-Laylin L.K."/>
            <person name="Marechal-Drouard L."/>
            <person name="Marshall W.F."/>
            <person name="Qu L.H."/>
            <person name="Nelson D.R."/>
            <person name="Sanderfoot A.A."/>
            <person name="Spalding M.H."/>
            <person name="Kapitonov V.V."/>
            <person name="Ren Q."/>
            <person name="Ferris P."/>
            <person name="Lindquist E."/>
            <person name="Shapiro H."/>
            <person name="Lucas S.M."/>
            <person name="Grimwood J."/>
            <person name="Schmutz J."/>
            <person name="Cardol P."/>
            <person name="Cerutti H."/>
            <person name="Chanfreau G."/>
            <person name="Chen C.L."/>
            <person name="Cognat V."/>
            <person name="Croft M.T."/>
            <person name="Dent R."/>
            <person name="Dutcher S."/>
            <person name="Fernandez E."/>
            <person name="Fukuzawa H."/>
            <person name="Gonzalez-Ballester D."/>
            <person name="Gonzalez-Halphen D."/>
            <person name="Hallmann A."/>
            <person name="Hanikenne M."/>
            <person name="Hippler M."/>
            <person name="Inwood W."/>
            <person name="Jabbari K."/>
            <person name="Kalanon M."/>
            <person name="Kuras R."/>
            <person name="Lefebvre P.A."/>
            <person name="Lemaire S.D."/>
            <person name="Lobanov A.V."/>
            <person name="Lohr M."/>
            <person name="Manuell A."/>
            <person name="Meier I."/>
            <person name="Mets L."/>
            <person name="Mittag M."/>
            <person name="Mittelmeier T."/>
            <person name="Moroney J.V."/>
            <person name="Moseley J."/>
            <person name="Napoli C."/>
            <person name="Nedelcu A.M."/>
            <person name="Niyogi K."/>
            <person name="Novoselov S.V."/>
            <person name="Paulsen I.T."/>
            <person name="Pazour G."/>
            <person name="Purton S."/>
            <person name="Ral J.P."/>
            <person name="Riano-Pachon D.M."/>
            <person name="Riekhof W."/>
            <person name="Rymarquis L."/>
            <person name="Schroda M."/>
            <person name="Stern D."/>
            <person name="Umen J."/>
            <person name="Willows R."/>
            <person name="Wilson N."/>
            <person name="Zimmer S.L."/>
            <person name="Allmer J."/>
            <person name="Balk J."/>
            <person name="Bisova K."/>
            <person name="Chen C.J."/>
            <person name="Elias M."/>
            <person name="Gendler K."/>
            <person name="Hauser C."/>
            <person name="Lamb M.R."/>
            <person name="Ledford H."/>
            <person name="Long J.C."/>
            <person name="Minagawa J."/>
            <person name="Page M.D."/>
            <person name="Pan J."/>
            <person name="Pootakham W."/>
            <person name="Roje S."/>
            <person name="Rose A."/>
            <person name="Stahlberg E."/>
            <person name="Terauchi A.M."/>
            <person name="Yang P."/>
            <person name="Ball S."/>
            <person name="Bowler C."/>
            <person name="Dieckmann C.L."/>
            <person name="Gladyshev V.N."/>
            <person name="Green P."/>
            <person name="Jorgensen R."/>
            <person name="Mayfield S."/>
            <person name="Mueller-Roeber B."/>
            <person name="Rajamani S."/>
            <person name="Sayre R.T."/>
            <person name="Brokstein P."/>
            <person name="Dubchak I."/>
            <person name="Goodstein D."/>
            <person name="Hornick L."/>
            <person name="Huang Y.W."/>
            <person name="Jhaveri J."/>
            <person name="Luo Y."/>
            <person name="Martinez D."/>
            <person name="Ngau W.C."/>
            <person name="Otillar B."/>
            <person name="Poliakov A."/>
            <person name="Porter A."/>
            <person name="Szajkowski L."/>
            <person name="Werner G."/>
            <person name="Zhou K."/>
            <person name="Grigoriev I.V."/>
            <person name="Rokhsar D.S."/>
            <person name="Grossman A.R."/>
        </authorList>
    </citation>
    <scope>NUCLEOTIDE SEQUENCE [LARGE SCALE GENOMIC DNA]</scope>
    <source>
        <strain evidence="10">CC-503</strain>
    </source>
</reference>
<dbReference type="PaxDb" id="3055-EDP06214"/>
<keyword evidence="6" id="KW-0496">Mitochondrion</keyword>
<sequence length="121" mass="13038">MAKKQASLLQVGVPFMLFMLGGWYALAHLVDSKRQLQNATRGLDMVEELDPMERMRRRYGLREGQAGGGGGAVASKRGGSGAAAAAASDVPSLEAELEAMKGKLDIKSWDYVPVPRTDEDE</sequence>
<keyword evidence="10" id="KW-1185">Reference proteome</keyword>
<feature type="compositionally biased region" description="Low complexity" evidence="8">
    <location>
        <begin position="73"/>
        <end position="87"/>
    </location>
</feature>
<evidence type="ECO:0000256" key="1">
    <source>
        <dbReference type="ARBA" id="ARBA00004434"/>
    </source>
</evidence>
<keyword evidence="5" id="KW-1133">Transmembrane helix</keyword>
<evidence type="ECO:0000256" key="6">
    <source>
        <dbReference type="ARBA" id="ARBA00023128"/>
    </source>
</evidence>
<protein>
    <submittedName>
        <fullName evidence="9">Uncharacterized protein</fullName>
    </submittedName>
</protein>
<comment type="similarity">
    <text evidence="2">Belongs to the COX16 family.</text>
</comment>
<dbReference type="HOGENOM" id="CLU_2041372_0_0_1"/>
<gene>
    <name evidence="9" type="ORF">CHLRE_03g165400v5</name>
</gene>
<dbReference type="GO" id="GO:0005743">
    <property type="term" value="C:mitochondrial inner membrane"/>
    <property type="evidence" value="ECO:0007669"/>
    <property type="project" value="UniProtKB-SubCell"/>
</dbReference>
<evidence type="ECO:0000256" key="7">
    <source>
        <dbReference type="ARBA" id="ARBA00023136"/>
    </source>
</evidence>
<dbReference type="RefSeq" id="XP_001703532.1">
    <property type="nucleotide sequence ID" value="XM_001703480.2"/>
</dbReference>
<evidence type="ECO:0000256" key="5">
    <source>
        <dbReference type="ARBA" id="ARBA00022989"/>
    </source>
</evidence>
<keyword evidence="4" id="KW-0999">Mitochondrion inner membrane</keyword>
<keyword evidence="7" id="KW-0472">Membrane</keyword>
<dbReference type="EMBL" id="CM008964">
    <property type="protein sequence ID" value="PNW84952.1"/>
    <property type="molecule type" value="Genomic_DNA"/>
</dbReference>
<dbReference type="InParanoid" id="A8IFF5"/>
<keyword evidence="3" id="KW-0812">Transmembrane</keyword>
<organism evidence="9 10">
    <name type="scientific">Chlamydomonas reinhardtii</name>
    <name type="common">Chlamydomonas smithii</name>
    <dbReference type="NCBI Taxonomy" id="3055"/>
    <lineage>
        <taxon>Eukaryota</taxon>
        <taxon>Viridiplantae</taxon>
        <taxon>Chlorophyta</taxon>
        <taxon>core chlorophytes</taxon>
        <taxon>Chlorophyceae</taxon>
        <taxon>CS clade</taxon>
        <taxon>Chlamydomonadales</taxon>
        <taxon>Chlamydomonadaceae</taxon>
        <taxon>Chlamydomonas</taxon>
    </lineage>
</organism>
<name>A8IFF5_CHLRE</name>
<proteinExistence type="inferred from homology"/>
<dbReference type="InterPro" id="IPR020164">
    <property type="entry name" value="Cyt_c_Oxase_assmbl_COX16"/>
</dbReference>
<evidence type="ECO:0000313" key="10">
    <source>
        <dbReference type="Proteomes" id="UP000006906"/>
    </source>
</evidence>
<evidence type="ECO:0000313" key="9">
    <source>
        <dbReference type="EMBL" id="PNW84952.1"/>
    </source>
</evidence>
<dbReference type="AlphaFoldDB" id="A8IFF5"/>
<dbReference type="Proteomes" id="UP000006906">
    <property type="component" value="Chromosome 3"/>
</dbReference>
<comment type="subcellular location">
    <subcellularLocation>
        <location evidence="1">Mitochondrion inner membrane</location>
        <topology evidence="1">Single-pass membrane protein</topology>
    </subcellularLocation>
</comment>
<dbReference type="GeneID" id="5729036"/>
<evidence type="ECO:0000256" key="3">
    <source>
        <dbReference type="ARBA" id="ARBA00022692"/>
    </source>
</evidence>
<dbReference type="STRING" id="3055.A8IFF5"/>
<accession>A8IFF5</accession>
<dbReference type="Gramene" id="PNW84952">
    <property type="protein sequence ID" value="PNW84952"/>
    <property type="gene ID" value="CHLRE_03g165400v5"/>
</dbReference>
<evidence type="ECO:0000256" key="4">
    <source>
        <dbReference type="ARBA" id="ARBA00022792"/>
    </source>
</evidence>
<evidence type="ECO:0000256" key="2">
    <source>
        <dbReference type="ARBA" id="ARBA00008370"/>
    </source>
</evidence>
<feature type="region of interest" description="Disordered" evidence="8">
    <location>
        <begin position="61"/>
        <end position="87"/>
    </location>
</feature>
<evidence type="ECO:0000256" key="8">
    <source>
        <dbReference type="SAM" id="MobiDB-lite"/>
    </source>
</evidence>